<dbReference type="PANTHER" id="PTHR45339">
    <property type="entry name" value="HYBRID SIGNAL TRANSDUCTION HISTIDINE KINASE J"/>
    <property type="match status" value="1"/>
</dbReference>
<reference evidence="20 21" key="1">
    <citation type="submission" date="2019-06" db="EMBL/GenBank/DDBJ databases">
        <title>Genomic Encyclopedia of Archaeal and Bacterial Type Strains, Phase II (KMG-II): from individual species to whole genera.</title>
        <authorList>
            <person name="Goeker M."/>
        </authorList>
    </citation>
    <scope>NUCLEOTIDE SEQUENCE [LARGE SCALE GENOMIC DNA]</scope>
    <source>
        <strain evidence="20 21">DSM 7270</strain>
    </source>
</reference>
<dbReference type="InterPro" id="IPR001789">
    <property type="entry name" value="Sig_transdc_resp-reg_receiver"/>
</dbReference>
<dbReference type="CDD" id="cd00082">
    <property type="entry name" value="HisKA"/>
    <property type="match status" value="1"/>
</dbReference>
<dbReference type="SUPFAM" id="SSF52172">
    <property type="entry name" value="CheY-like"/>
    <property type="match status" value="1"/>
</dbReference>
<accession>A0A543LMK0</accession>
<evidence type="ECO:0000256" key="13">
    <source>
        <dbReference type="PROSITE-ProRule" id="PRU00169"/>
    </source>
</evidence>
<name>A0A543LMK0_9BURK</name>
<evidence type="ECO:0000256" key="15">
    <source>
        <dbReference type="SAM" id="Phobius"/>
    </source>
</evidence>
<evidence type="ECO:0000256" key="11">
    <source>
        <dbReference type="ARBA" id="ARBA00070152"/>
    </source>
</evidence>
<dbReference type="InterPro" id="IPR036641">
    <property type="entry name" value="HPT_dom_sf"/>
</dbReference>
<evidence type="ECO:0000313" key="21">
    <source>
        <dbReference type="Proteomes" id="UP000316993"/>
    </source>
</evidence>
<dbReference type="Pfam" id="PF02518">
    <property type="entry name" value="HATPase_c"/>
    <property type="match status" value="1"/>
</dbReference>
<dbReference type="InterPro" id="IPR035965">
    <property type="entry name" value="PAS-like_dom_sf"/>
</dbReference>
<feature type="transmembrane region" description="Helical" evidence="15">
    <location>
        <begin position="71"/>
        <end position="95"/>
    </location>
</feature>
<dbReference type="AlphaFoldDB" id="A0A543LMK0"/>
<dbReference type="EMBL" id="VFPV01000001">
    <property type="protein sequence ID" value="TQN08401.1"/>
    <property type="molecule type" value="Genomic_DNA"/>
</dbReference>
<feature type="domain" description="Histidine kinase" evidence="16">
    <location>
        <begin position="312"/>
        <end position="533"/>
    </location>
</feature>
<dbReference type="Gene3D" id="1.20.120.160">
    <property type="entry name" value="HPT domain"/>
    <property type="match status" value="1"/>
</dbReference>
<dbReference type="PROSITE" id="PS50110">
    <property type="entry name" value="RESPONSE_REGULATORY"/>
    <property type="match status" value="1"/>
</dbReference>
<dbReference type="PRINTS" id="PR00344">
    <property type="entry name" value="BCTRLSENSOR"/>
</dbReference>
<dbReference type="SMART" id="SM00388">
    <property type="entry name" value="HisKA"/>
    <property type="match status" value="1"/>
</dbReference>
<evidence type="ECO:0000259" key="18">
    <source>
        <dbReference type="PROSITE" id="PS50885"/>
    </source>
</evidence>
<evidence type="ECO:0000256" key="1">
    <source>
        <dbReference type="ARBA" id="ARBA00000085"/>
    </source>
</evidence>
<dbReference type="EC" id="2.7.13.3" evidence="3"/>
<keyword evidence="4 13" id="KW-0597">Phosphoprotein</keyword>
<evidence type="ECO:0000256" key="2">
    <source>
        <dbReference type="ARBA" id="ARBA00004370"/>
    </source>
</evidence>
<evidence type="ECO:0000256" key="8">
    <source>
        <dbReference type="ARBA" id="ARBA00023012"/>
    </source>
</evidence>
<keyword evidence="9" id="KW-0843">Virulence</keyword>
<dbReference type="Pfam" id="PF00512">
    <property type="entry name" value="HisKA"/>
    <property type="match status" value="1"/>
</dbReference>
<organism evidence="20 21">
    <name type="scientific">Acidovorax temperans</name>
    <dbReference type="NCBI Taxonomy" id="80878"/>
    <lineage>
        <taxon>Bacteria</taxon>
        <taxon>Pseudomonadati</taxon>
        <taxon>Pseudomonadota</taxon>
        <taxon>Betaproteobacteria</taxon>
        <taxon>Burkholderiales</taxon>
        <taxon>Comamonadaceae</taxon>
        <taxon>Acidovorax</taxon>
    </lineage>
</organism>
<dbReference type="InterPro" id="IPR036890">
    <property type="entry name" value="HATPase_C_sf"/>
</dbReference>
<dbReference type="CDD" id="cd17546">
    <property type="entry name" value="REC_hyHK_CKI1_RcsC-like"/>
    <property type="match status" value="1"/>
</dbReference>
<dbReference type="SMART" id="SM00073">
    <property type="entry name" value="HPT"/>
    <property type="match status" value="1"/>
</dbReference>
<dbReference type="InterPro" id="IPR005467">
    <property type="entry name" value="His_kinase_dom"/>
</dbReference>
<dbReference type="SUPFAM" id="SSF55785">
    <property type="entry name" value="PYP-like sensor domain (PAS domain)"/>
    <property type="match status" value="1"/>
</dbReference>
<keyword evidence="5" id="KW-0808">Transferase</keyword>
<evidence type="ECO:0000256" key="4">
    <source>
        <dbReference type="ARBA" id="ARBA00022553"/>
    </source>
</evidence>
<keyword evidence="6" id="KW-0732">Signal</keyword>
<evidence type="ECO:0000259" key="17">
    <source>
        <dbReference type="PROSITE" id="PS50110"/>
    </source>
</evidence>
<keyword evidence="15" id="KW-1133">Transmembrane helix</keyword>
<dbReference type="GO" id="GO:0000155">
    <property type="term" value="F:phosphorelay sensor kinase activity"/>
    <property type="evidence" value="ECO:0007669"/>
    <property type="project" value="InterPro"/>
</dbReference>
<feature type="domain" description="HPt" evidence="19">
    <location>
        <begin position="736"/>
        <end position="833"/>
    </location>
</feature>
<dbReference type="SUPFAM" id="SSF55874">
    <property type="entry name" value="ATPase domain of HSP90 chaperone/DNA topoisomerase II/histidine kinase"/>
    <property type="match status" value="1"/>
</dbReference>
<gene>
    <name evidence="20" type="ORF">BDD18_1566</name>
</gene>
<dbReference type="PANTHER" id="PTHR45339:SF5">
    <property type="entry name" value="HISTIDINE KINASE"/>
    <property type="match status" value="1"/>
</dbReference>
<dbReference type="InterPro" id="IPR008207">
    <property type="entry name" value="Sig_transdc_His_kin_Hpt_dom"/>
</dbReference>
<dbReference type="InterPro" id="IPR036097">
    <property type="entry name" value="HisK_dim/P_sf"/>
</dbReference>
<dbReference type="CDD" id="cd16922">
    <property type="entry name" value="HATPase_EvgS-ArcB-TorS-like"/>
    <property type="match status" value="1"/>
</dbReference>
<evidence type="ECO:0000256" key="7">
    <source>
        <dbReference type="ARBA" id="ARBA00022777"/>
    </source>
</evidence>
<dbReference type="InterPro" id="IPR011006">
    <property type="entry name" value="CheY-like_superfamily"/>
</dbReference>
<keyword evidence="8" id="KW-0902">Two-component regulatory system</keyword>
<dbReference type="Gene3D" id="3.30.565.10">
    <property type="entry name" value="Histidine kinase-like ATPase, C-terminal domain"/>
    <property type="match status" value="1"/>
</dbReference>
<proteinExistence type="predicted"/>
<dbReference type="FunFam" id="3.30.565.10:FF:000010">
    <property type="entry name" value="Sensor histidine kinase RcsC"/>
    <property type="match status" value="1"/>
</dbReference>
<feature type="compositionally biased region" description="Pro residues" evidence="14">
    <location>
        <begin position="697"/>
        <end position="708"/>
    </location>
</feature>
<feature type="modified residue" description="4-aspartylphosphate" evidence="13">
    <location>
        <position position="614"/>
    </location>
</feature>
<evidence type="ECO:0000259" key="16">
    <source>
        <dbReference type="PROSITE" id="PS50109"/>
    </source>
</evidence>
<comment type="catalytic activity">
    <reaction evidence="1">
        <text>ATP + protein L-histidine = ADP + protein N-phospho-L-histidine.</text>
        <dbReference type="EC" id="2.7.13.3"/>
    </reaction>
</comment>
<dbReference type="Gene3D" id="3.30.450.20">
    <property type="entry name" value="PAS domain"/>
    <property type="match status" value="1"/>
</dbReference>
<comment type="subcellular location">
    <subcellularLocation>
        <location evidence="2">Membrane</location>
    </subcellularLocation>
</comment>
<dbReference type="Pfam" id="PF00072">
    <property type="entry name" value="Response_reg"/>
    <property type="match status" value="1"/>
</dbReference>
<dbReference type="CDD" id="cd06225">
    <property type="entry name" value="HAMP"/>
    <property type="match status" value="1"/>
</dbReference>
<dbReference type="SMART" id="SM00387">
    <property type="entry name" value="HATPase_c"/>
    <property type="match status" value="1"/>
</dbReference>
<dbReference type="InterPro" id="IPR004358">
    <property type="entry name" value="Sig_transdc_His_kin-like_C"/>
</dbReference>
<sequence length="842" mass="91596">MCARSQKVFDAGDQVLGAATKGDKSGATAALYHAFEPALLELKQDLDAFRNRSHGEFSAFMNEQNLATEKTLWRIAAAVAAALAGVLVLSAYVALTQISRPVSQLARIMQRLTEHQYDDVIPATDRRDEVGTMARALQVFKNTMEGADQLTAQVQRSEEARRLSEQLMDLTSAIPGVVFQLHLQANGKCRFLFVSDKAGAMPGLRVLALLRSGGPVGEAYAVPRPVRQRIQTAFMERLRNPEPLDFDTEVQHEGASRWLQTSATARRLADGSVLFHGVWMDVTEQKSQTHAMATAKEAAERAAQERARFIAVMSHEIRTPLNAVLGMAQLTLKDELPAQQRERVEQIRRASRHLLGILTDVLDFSKIDGGHLQLEHKPFSLSSIMGTLADLLSPQALANSLQLRMEVDDNVPEHCVGDAQRLSQILINYVHNAIKFTHQGEVVVRLRVVEQDGYHLLLRSEVQDTGIGMTAQQMEGLFEPFRQADSSITRRFGGTGLGLVIARQLAQAMGGETGVHSEPGRGSTFWFTARLQRAPAKDWAHEGLEQPLSPPALGVGQTAGLRVLVVDDNEVNLQVAQGLLEAGGLQVDRARNGAEAVDQLTRAADHTYAAVLMDMQMPVMDGLSATRALRALPRFEALPIIAMTANAAPADMERTRVCGMNDHIAKPLLEAPLWQTLSRWLARSASALPVHHAAGTVPPPPAPEPSPTSPTSAEAAAARAPVFDVALLQDLQESITTARLLPLIAQFVQDCERRVARITEAAQARQWEALRRQAHDLGGTAGSFGLSTLGELTRPLEAAAKTQDAAATDRCIAELQQLAQQGLEQLRAHAQALENPASHQGG</sequence>
<feature type="region of interest" description="Disordered" evidence="14">
    <location>
        <begin position="692"/>
        <end position="715"/>
    </location>
</feature>
<evidence type="ECO:0000256" key="3">
    <source>
        <dbReference type="ARBA" id="ARBA00012438"/>
    </source>
</evidence>
<dbReference type="PROSITE" id="PS50109">
    <property type="entry name" value="HIS_KIN"/>
    <property type="match status" value="1"/>
</dbReference>
<evidence type="ECO:0000256" key="12">
    <source>
        <dbReference type="PROSITE-ProRule" id="PRU00110"/>
    </source>
</evidence>
<dbReference type="Pfam" id="PF01627">
    <property type="entry name" value="Hpt"/>
    <property type="match status" value="1"/>
</dbReference>
<dbReference type="SUPFAM" id="SSF47384">
    <property type="entry name" value="Homodimeric domain of signal transducing histidine kinase"/>
    <property type="match status" value="1"/>
</dbReference>
<dbReference type="Gene3D" id="1.10.287.130">
    <property type="match status" value="1"/>
</dbReference>
<dbReference type="Gene3D" id="1.10.8.500">
    <property type="entry name" value="HAMP domain in histidine kinase"/>
    <property type="match status" value="1"/>
</dbReference>
<dbReference type="GO" id="GO:0005886">
    <property type="term" value="C:plasma membrane"/>
    <property type="evidence" value="ECO:0007669"/>
    <property type="project" value="UniProtKB-SubCell"/>
</dbReference>
<dbReference type="SMART" id="SM00304">
    <property type="entry name" value="HAMP"/>
    <property type="match status" value="1"/>
</dbReference>
<dbReference type="SUPFAM" id="SSF158472">
    <property type="entry name" value="HAMP domain-like"/>
    <property type="match status" value="1"/>
</dbReference>
<keyword evidence="15" id="KW-0472">Membrane</keyword>
<evidence type="ECO:0000256" key="5">
    <source>
        <dbReference type="ARBA" id="ARBA00022679"/>
    </source>
</evidence>
<dbReference type="Proteomes" id="UP000316993">
    <property type="component" value="Unassembled WGS sequence"/>
</dbReference>
<keyword evidence="15" id="KW-0812">Transmembrane</keyword>
<protein>
    <recommendedName>
        <fullName evidence="11">Virulence sensor protein BvgS</fullName>
        <ecNumber evidence="3">2.7.13.3</ecNumber>
    </recommendedName>
</protein>
<dbReference type="SMART" id="SM00448">
    <property type="entry name" value="REC"/>
    <property type="match status" value="1"/>
</dbReference>
<feature type="modified residue" description="Phosphohistidine" evidence="12">
    <location>
        <position position="775"/>
    </location>
</feature>
<comment type="caution">
    <text evidence="20">The sequence shown here is derived from an EMBL/GenBank/DDBJ whole genome shotgun (WGS) entry which is preliminary data.</text>
</comment>
<evidence type="ECO:0000256" key="14">
    <source>
        <dbReference type="SAM" id="MobiDB-lite"/>
    </source>
</evidence>
<feature type="domain" description="Response regulatory" evidence="17">
    <location>
        <begin position="562"/>
        <end position="681"/>
    </location>
</feature>
<evidence type="ECO:0000256" key="6">
    <source>
        <dbReference type="ARBA" id="ARBA00022729"/>
    </source>
</evidence>
<dbReference type="GO" id="GO:0005524">
    <property type="term" value="F:ATP binding"/>
    <property type="evidence" value="ECO:0007669"/>
    <property type="project" value="UniProtKB-KW"/>
</dbReference>
<dbReference type="PROSITE" id="PS50894">
    <property type="entry name" value="HPT"/>
    <property type="match status" value="1"/>
</dbReference>
<dbReference type="InterPro" id="IPR003661">
    <property type="entry name" value="HisK_dim/P_dom"/>
</dbReference>
<dbReference type="InterPro" id="IPR003594">
    <property type="entry name" value="HATPase_dom"/>
</dbReference>
<dbReference type="Pfam" id="PF00672">
    <property type="entry name" value="HAMP"/>
    <property type="match status" value="1"/>
</dbReference>
<dbReference type="PROSITE" id="PS50885">
    <property type="entry name" value="HAMP"/>
    <property type="match status" value="1"/>
</dbReference>
<evidence type="ECO:0000256" key="9">
    <source>
        <dbReference type="ARBA" id="ARBA00023026"/>
    </source>
</evidence>
<evidence type="ECO:0000313" key="20">
    <source>
        <dbReference type="EMBL" id="TQN08401.1"/>
    </source>
</evidence>
<dbReference type="InterPro" id="IPR003660">
    <property type="entry name" value="HAMP_dom"/>
</dbReference>
<keyword evidence="7 20" id="KW-0418">Kinase</keyword>
<feature type="domain" description="HAMP" evidence="18">
    <location>
        <begin position="96"/>
        <end position="149"/>
    </location>
</feature>
<evidence type="ECO:0000256" key="10">
    <source>
        <dbReference type="ARBA" id="ARBA00058004"/>
    </source>
</evidence>
<dbReference type="SUPFAM" id="SSF47226">
    <property type="entry name" value="Histidine-containing phosphotransfer domain, HPT domain"/>
    <property type="match status" value="1"/>
</dbReference>
<comment type="function">
    <text evidence="10">Member of the two-component regulatory system BvgS/BvgA. Phosphorylates BvgA via a four-step phosphorelay in response to environmental signals.</text>
</comment>
<evidence type="ECO:0000259" key="19">
    <source>
        <dbReference type="PROSITE" id="PS50894"/>
    </source>
</evidence>
<dbReference type="Gene3D" id="3.40.50.2300">
    <property type="match status" value="1"/>
</dbReference>